<protein>
    <recommendedName>
        <fullName evidence="3">DUF5659 domain-containing protein</fullName>
    </recommendedName>
</protein>
<dbReference type="EMBL" id="DYUB01000200">
    <property type="protein sequence ID" value="HJG96719.1"/>
    <property type="molecule type" value="Genomic_DNA"/>
</dbReference>
<gene>
    <name evidence="1" type="ORF">K8V90_06420</name>
</gene>
<evidence type="ECO:0000313" key="1">
    <source>
        <dbReference type="EMBL" id="HJG96719.1"/>
    </source>
</evidence>
<proteinExistence type="predicted"/>
<reference evidence="1" key="1">
    <citation type="journal article" date="2021" name="PeerJ">
        <title>Extensive microbial diversity within the chicken gut microbiome revealed by metagenomics and culture.</title>
        <authorList>
            <person name="Gilroy R."/>
            <person name="Ravi A."/>
            <person name="Getino M."/>
            <person name="Pursley I."/>
            <person name="Horton D.L."/>
            <person name="Alikhan N.F."/>
            <person name="Baker D."/>
            <person name="Gharbi K."/>
            <person name="Hall N."/>
            <person name="Watson M."/>
            <person name="Adriaenssens E.M."/>
            <person name="Foster-Nyarko E."/>
            <person name="Jarju S."/>
            <person name="Secka A."/>
            <person name="Antonio M."/>
            <person name="Oren A."/>
            <person name="Chaudhuri R.R."/>
            <person name="La Ragione R."/>
            <person name="Hildebrand F."/>
            <person name="Pallen M.J."/>
        </authorList>
    </citation>
    <scope>NUCLEOTIDE SEQUENCE</scope>
    <source>
        <strain evidence="1">1277</strain>
    </source>
</reference>
<dbReference type="Proteomes" id="UP000776700">
    <property type="component" value="Unassembled WGS sequence"/>
</dbReference>
<dbReference type="AlphaFoldDB" id="A0A921N1N6"/>
<comment type="caution">
    <text evidence="1">The sequence shown here is derived from an EMBL/GenBank/DDBJ whole genome shotgun (WGS) entry which is preliminary data.</text>
</comment>
<evidence type="ECO:0008006" key="3">
    <source>
        <dbReference type="Google" id="ProtNLM"/>
    </source>
</evidence>
<organism evidence="1 2">
    <name type="scientific">Romboutsia timonensis</name>
    <dbReference type="NCBI Taxonomy" id="1776391"/>
    <lineage>
        <taxon>Bacteria</taxon>
        <taxon>Bacillati</taxon>
        <taxon>Bacillota</taxon>
        <taxon>Clostridia</taxon>
        <taxon>Peptostreptococcales</taxon>
        <taxon>Peptostreptococcaceae</taxon>
        <taxon>Romboutsia</taxon>
    </lineage>
</organism>
<sequence>MEKRKFKVYKCFSNRQKRWLMDRGFEYVTIARDPKSNNLFWLFLKDEDFEKALLEYEPYE</sequence>
<evidence type="ECO:0000313" key="2">
    <source>
        <dbReference type="Proteomes" id="UP000776700"/>
    </source>
</evidence>
<accession>A0A921N1N6</accession>
<reference evidence="1" key="2">
    <citation type="submission" date="2021-09" db="EMBL/GenBank/DDBJ databases">
        <authorList>
            <person name="Gilroy R."/>
        </authorList>
    </citation>
    <scope>NUCLEOTIDE SEQUENCE</scope>
    <source>
        <strain evidence="1">1277</strain>
    </source>
</reference>
<name>A0A921N1N6_9FIRM</name>